<evidence type="ECO:0000313" key="3">
    <source>
        <dbReference type="Proteomes" id="UP000293347"/>
    </source>
</evidence>
<dbReference type="Pfam" id="PF11751">
    <property type="entry name" value="PorP_SprF"/>
    <property type="match status" value="1"/>
</dbReference>
<dbReference type="RefSeq" id="WP_131596486.1">
    <property type="nucleotide sequence ID" value="NZ_SJSL01000002.1"/>
</dbReference>
<gene>
    <name evidence="2" type="ORF">EZ437_13290</name>
</gene>
<dbReference type="Proteomes" id="UP000293347">
    <property type="component" value="Unassembled WGS sequence"/>
</dbReference>
<dbReference type="InterPro" id="IPR019861">
    <property type="entry name" value="PorP/SprF_Bacteroidetes"/>
</dbReference>
<proteinExistence type="predicted"/>
<dbReference type="EMBL" id="SJSL01000002">
    <property type="protein sequence ID" value="TCD01686.1"/>
    <property type="molecule type" value="Genomic_DNA"/>
</dbReference>
<dbReference type="NCBIfam" id="TIGR03519">
    <property type="entry name" value="T9SS_PorP_fam"/>
    <property type="match status" value="1"/>
</dbReference>
<keyword evidence="1" id="KW-0732">Signal</keyword>
<comment type="caution">
    <text evidence="2">The sequence shown here is derived from an EMBL/GenBank/DDBJ whole genome shotgun (WGS) entry which is preliminary data.</text>
</comment>
<accession>A0A4R0NM04</accession>
<feature type="chain" id="PRO_5020930877" evidence="1">
    <location>
        <begin position="23"/>
        <end position="310"/>
    </location>
</feature>
<dbReference type="OrthoDB" id="1493187at2"/>
<keyword evidence="3" id="KW-1185">Reference proteome</keyword>
<evidence type="ECO:0000256" key="1">
    <source>
        <dbReference type="SAM" id="SignalP"/>
    </source>
</evidence>
<sequence>MKRTIKIIIISCISFIGYNATAQQDAMYTQYMFNTLAINPAYAGSRNVGSATALFRNQWTGIEGAPKTGTVTFDAPILNKRFGVGIQFLTDKLGVTQTNGGVLSVAYRIRMDEGTLAFGIQGSVSQYRADYTSVDLNSGNNYDPAFATNVNKILFNFGTGVYYNSDKFFIGLSVQNLMKNRLTNAESANVDVNSRQTPHFFFSSGYVFPLTDEFKLKPSFLIKGVKGAPIEGDINATLWIKDVIGIGAQYRTSADVAALIEIQASPQFRIGYSYDYSTTSLRTFNSGSHEIMLRYEFGFGSSKILSPRYF</sequence>
<evidence type="ECO:0000313" key="2">
    <source>
        <dbReference type="EMBL" id="TCD01686.1"/>
    </source>
</evidence>
<reference evidence="2 3" key="1">
    <citation type="submission" date="2019-02" db="EMBL/GenBank/DDBJ databases">
        <title>Pedobacter sp. RP-1-14 sp. nov., isolated from Arctic soil.</title>
        <authorList>
            <person name="Dahal R.H."/>
        </authorList>
    </citation>
    <scope>NUCLEOTIDE SEQUENCE [LARGE SCALE GENOMIC DNA]</scope>
    <source>
        <strain evidence="2 3">RP-1-14</strain>
    </source>
</reference>
<dbReference type="AlphaFoldDB" id="A0A4R0NM04"/>
<name>A0A4R0NM04_9SPHI</name>
<protein>
    <submittedName>
        <fullName evidence="2">Type IX secretion system membrane protein PorP/SprF</fullName>
    </submittedName>
</protein>
<feature type="signal peptide" evidence="1">
    <location>
        <begin position="1"/>
        <end position="22"/>
    </location>
</feature>
<organism evidence="2 3">
    <name type="scientific">Pedobacter psychroterrae</name>
    <dbReference type="NCBI Taxonomy" id="2530453"/>
    <lineage>
        <taxon>Bacteria</taxon>
        <taxon>Pseudomonadati</taxon>
        <taxon>Bacteroidota</taxon>
        <taxon>Sphingobacteriia</taxon>
        <taxon>Sphingobacteriales</taxon>
        <taxon>Sphingobacteriaceae</taxon>
        <taxon>Pedobacter</taxon>
    </lineage>
</organism>